<dbReference type="AlphaFoldDB" id="A0A7S4N7P3"/>
<protein>
    <recommendedName>
        <fullName evidence="2">Helicase-associated domain-containing protein</fullName>
    </recommendedName>
</protein>
<evidence type="ECO:0000259" key="2">
    <source>
        <dbReference type="Pfam" id="PF03457"/>
    </source>
</evidence>
<organism evidence="3">
    <name type="scientific">Odontella aurita</name>
    <dbReference type="NCBI Taxonomy" id="265563"/>
    <lineage>
        <taxon>Eukaryota</taxon>
        <taxon>Sar</taxon>
        <taxon>Stramenopiles</taxon>
        <taxon>Ochrophyta</taxon>
        <taxon>Bacillariophyta</taxon>
        <taxon>Mediophyceae</taxon>
        <taxon>Biddulphiophycidae</taxon>
        <taxon>Eupodiscales</taxon>
        <taxon>Odontellaceae</taxon>
        <taxon>Odontella</taxon>
    </lineage>
</organism>
<proteinExistence type="predicted"/>
<feature type="region of interest" description="Disordered" evidence="1">
    <location>
        <begin position="1"/>
        <end position="38"/>
    </location>
</feature>
<dbReference type="Gene3D" id="6.10.140.530">
    <property type="match status" value="1"/>
</dbReference>
<name>A0A7S4N7P3_9STRA</name>
<feature type="region of interest" description="Disordered" evidence="1">
    <location>
        <begin position="143"/>
        <end position="176"/>
    </location>
</feature>
<reference evidence="3" key="1">
    <citation type="submission" date="2021-01" db="EMBL/GenBank/DDBJ databases">
        <authorList>
            <person name="Corre E."/>
            <person name="Pelletier E."/>
            <person name="Niang G."/>
            <person name="Scheremetjew M."/>
            <person name="Finn R."/>
            <person name="Kale V."/>
            <person name="Holt S."/>
            <person name="Cochrane G."/>
            <person name="Meng A."/>
            <person name="Brown T."/>
            <person name="Cohen L."/>
        </authorList>
    </citation>
    <scope>NUCLEOTIDE SEQUENCE</scope>
    <source>
        <strain evidence="3">Isolate 1302-5</strain>
    </source>
</reference>
<gene>
    <name evidence="3" type="ORF">OAUR00152_LOCUS31356</name>
</gene>
<sequence>MAVSSSCRGRQQRARAHEKPIAVSSPKGQTKMHPPSHLRRDTPQLAAIALSAGTRHLRLGPDMPLRRCASGRPMLLTTPATSSATVSSDAALALSAGHRLLALSWNPVGFGAAPSLASASSVTTRSGVDCTAETCGPPLAGVEGPSAAMPTGGVVPSSPGLVEESPKRKRASESLPEDAISISKTAANRARAVNALISNAEVRTTSQLCRTARSGDECPPSEAPVKEISTSSGEETIVASACSGYGTETPPRESEGRAGPGRTRSRSKRVAKGPPGRRAHDQIYHTRRVRRTKWAAKGPPRRGRQLIDLPSSPLPNGSETSDISMDVWEFGKKDGPDAKVFKRALRSSAPAGDSNVDFLGILNIGTHISVLWPNDGKYYPAQVTGQIKKGPRTLHTLLYDTGDVETLDLSGESFRVIADKEQDRVNHRAGRKTGARSKKLTWEENFNELKCFVRKYGHAKVPTKFPENQRLANWARGQNENYSRKMRGGKSTLTYEREALLTQLGFVWRKPKMNRPAIR</sequence>
<dbReference type="PANTHER" id="PTHR33418:SF1">
    <property type="entry name" value="HELICASE-ASSOCIATED DOMAIN-CONTAINING PROTEIN"/>
    <property type="match status" value="1"/>
</dbReference>
<dbReference type="InterPro" id="IPR005114">
    <property type="entry name" value="Helicase_assoc"/>
</dbReference>
<feature type="region of interest" description="Disordered" evidence="1">
    <location>
        <begin position="211"/>
        <end position="320"/>
    </location>
</feature>
<accession>A0A7S4N7P3</accession>
<evidence type="ECO:0000313" key="3">
    <source>
        <dbReference type="EMBL" id="CAE2269906.1"/>
    </source>
</evidence>
<feature type="domain" description="Helicase-associated" evidence="2">
    <location>
        <begin position="440"/>
        <end position="506"/>
    </location>
</feature>
<dbReference type="PANTHER" id="PTHR33418">
    <property type="entry name" value="HELICASE-ASSOCIATED"/>
    <property type="match status" value="1"/>
</dbReference>
<dbReference type="Pfam" id="PF03457">
    <property type="entry name" value="HA"/>
    <property type="match status" value="1"/>
</dbReference>
<dbReference type="EMBL" id="HBKQ01045515">
    <property type="protein sequence ID" value="CAE2269906.1"/>
    <property type="molecule type" value="Transcribed_RNA"/>
</dbReference>
<feature type="compositionally biased region" description="Basic residues" evidence="1">
    <location>
        <begin position="285"/>
        <end position="304"/>
    </location>
</feature>
<feature type="compositionally biased region" description="Basic residues" evidence="1">
    <location>
        <begin position="263"/>
        <end position="277"/>
    </location>
</feature>
<dbReference type="Gene3D" id="2.30.30.140">
    <property type="match status" value="1"/>
</dbReference>
<evidence type="ECO:0000256" key="1">
    <source>
        <dbReference type="SAM" id="MobiDB-lite"/>
    </source>
</evidence>